<dbReference type="InterPro" id="IPR007568">
    <property type="entry name" value="RTA1"/>
</dbReference>
<dbReference type="PANTHER" id="PTHR31465:SF27">
    <property type="entry name" value="DOMAIN PROTEIN, PUTATIVE (AFU_ORTHOLOGUE AFUA_3G01030)-RELATED"/>
    <property type="match status" value="1"/>
</dbReference>
<reference evidence="6" key="1">
    <citation type="journal article" date="2021" name="Nat. Commun.">
        <title>Genetic determinants of endophytism in the Arabidopsis root mycobiome.</title>
        <authorList>
            <person name="Mesny F."/>
            <person name="Miyauchi S."/>
            <person name="Thiergart T."/>
            <person name="Pickel B."/>
            <person name="Atanasova L."/>
            <person name="Karlsson M."/>
            <person name="Huettel B."/>
            <person name="Barry K.W."/>
            <person name="Haridas S."/>
            <person name="Chen C."/>
            <person name="Bauer D."/>
            <person name="Andreopoulos W."/>
            <person name="Pangilinan J."/>
            <person name="LaButti K."/>
            <person name="Riley R."/>
            <person name="Lipzen A."/>
            <person name="Clum A."/>
            <person name="Drula E."/>
            <person name="Henrissat B."/>
            <person name="Kohler A."/>
            <person name="Grigoriev I.V."/>
            <person name="Martin F.M."/>
            <person name="Hacquard S."/>
        </authorList>
    </citation>
    <scope>NUCLEOTIDE SEQUENCE</scope>
    <source>
        <strain evidence="6">MPI-CAGE-AT-0023</strain>
    </source>
</reference>
<accession>A0A9P9KUX3</accession>
<evidence type="ECO:0000256" key="4">
    <source>
        <dbReference type="ARBA" id="ARBA00023136"/>
    </source>
</evidence>
<dbReference type="Proteomes" id="UP000720189">
    <property type="component" value="Unassembled WGS sequence"/>
</dbReference>
<evidence type="ECO:0000256" key="1">
    <source>
        <dbReference type="ARBA" id="ARBA00004141"/>
    </source>
</evidence>
<dbReference type="Pfam" id="PF04479">
    <property type="entry name" value="RTA1"/>
    <property type="match status" value="1"/>
</dbReference>
<feature type="transmembrane region" description="Helical" evidence="5">
    <location>
        <begin position="76"/>
        <end position="98"/>
    </location>
</feature>
<gene>
    <name evidence="6" type="ORF">BKA55DRAFT_587879</name>
</gene>
<proteinExistence type="predicted"/>
<dbReference type="RefSeq" id="XP_046055806.1">
    <property type="nucleotide sequence ID" value="XM_046194714.1"/>
</dbReference>
<evidence type="ECO:0000256" key="5">
    <source>
        <dbReference type="SAM" id="Phobius"/>
    </source>
</evidence>
<evidence type="ECO:0000313" key="7">
    <source>
        <dbReference type="Proteomes" id="UP000720189"/>
    </source>
</evidence>
<comment type="subcellular location">
    <subcellularLocation>
        <location evidence="1">Membrane</location>
        <topology evidence="1">Multi-pass membrane protein</topology>
    </subcellularLocation>
</comment>
<feature type="transmembrane region" description="Helical" evidence="5">
    <location>
        <begin position="45"/>
        <end position="64"/>
    </location>
</feature>
<sequence length="228" mass="25058">MAELKAYNGYALWMYLPNVPAAAVLTILFALATAAVAWQMVRTKAWYCSVFVIGGVLEIVGYIARAAARNKTDELIPHVIQSVFILVAPALFAASVYMTLGRIIKSIQAQPLSIIRVKLLTKLFVMGGIVPFAVQSGGASMMAVSDDPKLGEGMIIASLVVQIVVFGMYIVTSAIFHHSVRTQRRNVYANYGDNWVKLLIMLFVVSTLIMVRSVFRVVEYVMGQDGYL</sequence>
<evidence type="ECO:0000256" key="2">
    <source>
        <dbReference type="ARBA" id="ARBA00022692"/>
    </source>
</evidence>
<comment type="caution">
    <text evidence="6">The sequence shown here is derived from an EMBL/GenBank/DDBJ whole genome shotgun (WGS) entry which is preliminary data.</text>
</comment>
<evidence type="ECO:0000313" key="6">
    <source>
        <dbReference type="EMBL" id="KAH7269038.1"/>
    </source>
</evidence>
<feature type="transmembrane region" description="Helical" evidence="5">
    <location>
        <begin position="155"/>
        <end position="177"/>
    </location>
</feature>
<dbReference type="PANTHER" id="PTHR31465">
    <property type="entry name" value="PROTEIN RTA1-RELATED"/>
    <property type="match status" value="1"/>
</dbReference>
<protein>
    <submittedName>
        <fullName evidence="6">RTA1 like protein-domain-containing protein</fullName>
    </submittedName>
</protein>
<dbReference type="EMBL" id="JAGMUX010000001">
    <property type="protein sequence ID" value="KAH7269038.1"/>
    <property type="molecule type" value="Genomic_DNA"/>
</dbReference>
<feature type="transmembrane region" description="Helical" evidence="5">
    <location>
        <begin position="12"/>
        <end position="38"/>
    </location>
</feature>
<organism evidence="6 7">
    <name type="scientific">Fusarium redolens</name>
    <dbReference type="NCBI Taxonomy" id="48865"/>
    <lineage>
        <taxon>Eukaryota</taxon>
        <taxon>Fungi</taxon>
        <taxon>Dikarya</taxon>
        <taxon>Ascomycota</taxon>
        <taxon>Pezizomycotina</taxon>
        <taxon>Sordariomycetes</taxon>
        <taxon>Hypocreomycetidae</taxon>
        <taxon>Hypocreales</taxon>
        <taxon>Nectriaceae</taxon>
        <taxon>Fusarium</taxon>
        <taxon>Fusarium redolens species complex</taxon>
    </lineage>
</organism>
<keyword evidence="2 5" id="KW-0812">Transmembrane</keyword>
<dbReference type="OrthoDB" id="3358017at2759"/>
<dbReference type="GeneID" id="70224668"/>
<feature type="transmembrane region" description="Helical" evidence="5">
    <location>
        <begin position="119"/>
        <end position="143"/>
    </location>
</feature>
<keyword evidence="4 5" id="KW-0472">Membrane</keyword>
<feature type="transmembrane region" description="Helical" evidence="5">
    <location>
        <begin position="198"/>
        <end position="218"/>
    </location>
</feature>
<keyword evidence="3 5" id="KW-1133">Transmembrane helix</keyword>
<keyword evidence="7" id="KW-1185">Reference proteome</keyword>
<dbReference type="GO" id="GO:0016020">
    <property type="term" value="C:membrane"/>
    <property type="evidence" value="ECO:0007669"/>
    <property type="project" value="UniProtKB-SubCell"/>
</dbReference>
<name>A0A9P9KUX3_FUSRE</name>
<evidence type="ECO:0000256" key="3">
    <source>
        <dbReference type="ARBA" id="ARBA00022989"/>
    </source>
</evidence>
<dbReference type="AlphaFoldDB" id="A0A9P9KUX3"/>